<accession>A0A5M9KB07</accession>
<dbReference type="CDD" id="cd17080">
    <property type="entry name" value="Ubl_SLD2_Esc2_like"/>
    <property type="match status" value="1"/>
</dbReference>
<dbReference type="PROSITE" id="PS50053">
    <property type="entry name" value="UBIQUITIN_2"/>
    <property type="match status" value="1"/>
</dbReference>
<dbReference type="InterPro" id="IPR029071">
    <property type="entry name" value="Ubiquitin-like_domsf"/>
</dbReference>
<gene>
    <name evidence="3" type="ORF">EYC84_007254</name>
</gene>
<evidence type="ECO:0000259" key="2">
    <source>
        <dbReference type="PROSITE" id="PS50053"/>
    </source>
</evidence>
<feature type="compositionally biased region" description="Polar residues" evidence="1">
    <location>
        <begin position="184"/>
        <end position="193"/>
    </location>
</feature>
<dbReference type="SMART" id="SM00213">
    <property type="entry name" value="UBQ"/>
    <property type="match status" value="1"/>
</dbReference>
<feature type="region of interest" description="Disordered" evidence="1">
    <location>
        <begin position="237"/>
        <end position="259"/>
    </location>
</feature>
<feature type="domain" description="Ubiquitin-like" evidence="2">
    <location>
        <begin position="402"/>
        <end position="476"/>
    </location>
</feature>
<comment type="caution">
    <text evidence="3">The sequence shown here is derived from an EMBL/GenBank/DDBJ whole genome shotgun (WGS) entry which is preliminary data.</text>
</comment>
<dbReference type="Proteomes" id="UP000322873">
    <property type="component" value="Unassembled WGS sequence"/>
</dbReference>
<dbReference type="SUPFAM" id="SSF54236">
    <property type="entry name" value="Ubiquitin-like"/>
    <property type="match status" value="1"/>
</dbReference>
<organism evidence="3 4">
    <name type="scientific">Monilinia fructicola</name>
    <name type="common">Brown rot fungus</name>
    <name type="synonym">Ciboria fructicola</name>
    <dbReference type="NCBI Taxonomy" id="38448"/>
    <lineage>
        <taxon>Eukaryota</taxon>
        <taxon>Fungi</taxon>
        <taxon>Dikarya</taxon>
        <taxon>Ascomycota</taxon>
        <taxon>Pezizomycotina</taxon>
        <taxon>Leotiomycetes</taxon>
        <taxon>Helotiales</taxon>
        <taxon>Sclerotiniaceae</taxon>
        <taxon>Monilinia</taxon>
    </lineage>
</organism>
<dbReference type="OrthoDB" id="3365399at2759"/>
<dbReference type="AlphaFoldDB" id="A0A5M9KB07"/>
<reference evidence="3 4" key="1">
    <citation type="submission" date="2019-06" db="EMBL/GenBank/DDBJ databases">
        <title>Genome Sequence of the Brown Rot Fungal Pathogen Monilinia fructicola.</title>
        <authorList>
            <person name="De Miccolis Angelini R.M."/>
            <person name="Landi L."/>
            <person name="Abate D."/>
            <person name="Pollastro S."/>
            <person name="Romanazzi G."/>
            <person name="Faretra F."/>
        </authorList>
    </citation>
    <scope>NUCLEOTIDE SEQUENCE [LARGE SCALE GENOMIC DNA]</scope>
    <source>
        <strain evidence="3 4">Mfrc123</strain>
    </source>
</reference>
<dbReference type="Pfam" id="PF11976">
    <property type="entry name" value="Rad60-SLD"/>
    <property type="match status" value="1"/>
</dbReference>
<proteinExistence type="predicted"/>
<dbReference type="VEuPathDB" id="FungiDB:MFRU_021g00450"/>
<evidence type="ECO:0000313" key="4">
    <source>
        <dbReference type="Proteomes" id="UP000322873"/>
    </source>
</evidence>
<sequence>MADLDAGASIPPVKKKFSLFKKKLTPSQAPVLKPGQNHTDAFSRAKDLFPIHLKEKEIKREKKVASLERKRSSLSREKSSSSPRSDKRRKTSNEVLNGDAHLDDLGSETEEEEFKARESSLSASSRQSQLGSPQKKRRSPTTLTGPFAKDVQSKNKKSKQEEGIGKAYVSVSDSDSDDAAPVAQTVSRSSSPLVASTDAIAIIDDDDDDDEAVSSEEEFPELLAKARENKRLADLAQQRSNSEWANKNHESNRNTADDDVFQDKQKGEPVLEIFISSRLENTKNLVIKRKLHQRLREVRQAWCDRQEWEGERMPEELKDSILLTWRNKRLFDSMTCASLNLGFNANGDLNSSGDGFNGGRIHMEAWTNDLWDECCRAAEAEEISSDDDEPVEEVAPEPSTKMRLVLKAQSKDIKEFKTYVKATTTIQKLVDGFRSTNKIPANERIILIFDGDQLDPDGTVEDAGFEDMDTIDVLIR</sequence>
<keyword evidence="4" id="KW-1185">Reference proteome</keyword>
<dbReference type="InterPro" id="IPR022617">
    <property type="entry name" value="Rad60/SUMO-like_dom"/>
</dbReference>
<dbReference type="Gene3D" id="3.10.20.90">
    <property type="entry name" value="Phosphatidylinositol 3-kinase Catalytic Subunit, Chain A, domain 1"/>
    <property type="match status" value="1"/>
</dbReference>
<protein>
    <recommendedName>
        <fullName evidence="2">Ubiquitin-like domain-containing protein</fullName>
    </recommendedName>
</protein>
<dbReference type="PANTHER" id="PTHR10562">
    <property type="entry name" value="SMALL UBIQUITIN-RELATED MODIFIER"/>
    <property type="match status" value="1"/>
</dbReference>
<dbReference type="InterPro" id="IPR000626">
    <property type="entry name" value="Ubiquitin-like_dom"/>
</dbReference>
<feature type="compositionally biased region" description="Low complexity" evidence="1">
    <location>
        <begin position="167"/>
        <end position="183"/>
    </location>
</feature>
<feature type="region of interest" description="Disordered" evidence="1">
    <location>
        <begin position="59"/>
        <end position="193"/>
    </location>
</feature>
<feature type="compositionally biased region" description="Low complexity" evidence="1">
    <location>
        <begin position="119"/>
        <end position="132"/>
    </location>
</feature>
<name>A0A5M9KB07_MONFR</name>
<evidence type="ECO:0000256" key="1">
    <source>
        <dbReference type="SAM" id="MobiDB-lite"/>
    </source>
</evidence>
<evidence type="ECO:0000313" key="3">
    <source>
        <dbReference type="EMBL" id="KAA8577282.1"/>
    </source>
</evidence>
<feature type="compositionally biased region" description="Basic and acidic residues" evidence="1">
    <location>
        <begin position="59"/>
        <end position="79"/>
    </location>
</feature>
<feature type="compositionally biased region" description="Basic and acidic residues" evidence="1">
    <location>
        <begin position="246"/>
        <end position="259"/>
    </location>
</feature>
<dbReference type="EMBL" id="VICG01000001">
    <property type="protein sequence ID" value="KAA8577282.1"/>
    <property type="molecule type" value="Genomic_DNA"/>
</dbReference>